<reference evidence="1 2" key="1">
    <citation type="submission" date="2016-11" db="EMBL/GenBank/DDBJ databases">
        <title>The macronuclear genome of Stentor coeruleus: a giant cell with tiny introns.</title>
        <authorList>
            <person name="Slabodnick M."/>
            <person name="Ruby J.G."/>
            <person name="Reiff S.B."/>
            <person name="Swart E.C."/>
            <person name="Gosai S."/>
            <person name="Prabakaran S."/>
            <person name="Witkowska E."/>
            <person name="Larue G.E."/>
            <person name="Fisher S."/>
            <person name="Freeman R.M."/>
            <person name="Gunawardena J."/>
            <person name="Chu W."/>
            <person name="Stover N.A."/>
            <person name="Gregory B.D."/>
            <person name="Nowacki M."/>
            <person name="Derisi J."/>
            <person name="Roy S.W."/>
            <person name="Marshall W.F."/>
            <person name="Sood P."/>
        </authorList>
    </citation>
    <scope>NUCLEOTIDE SEQUENCE [LARGE SCALE GENOMIC DNA]</scope>
    <source>
        <strain evidence="1">WM001</strain>
    </source>
</reference>
<evidence type="ECO:0000313" key="1">
    <source>
        <dbReference type="EMBL" id="OMJ67204.1"/>
    </source>
</evidence>
<proteinExistence type="predicted"/>
<dbReference type="Proteomes" id="UP000187209">
    <property type="component" value="Unassembled WGS sequence"/>
</dbReference>
<gene>
    <name evidence="1" type="ORF">SteCoe_35694</name>
</gene>
<dbReference type="EMBL" id="MPUH01001545">
    <property type="protein sequence ID" value="OMJ67204.1"/>
    <property type="molecule type" value="Genomic_DNA"/>
</dbReference>
<protein>
    <submittedName>
        <fullName evidence="1">Uncharacterized protein</fullName>
    </submittedName>
</protein>
<keyword evidence="2" id="KW-1185">Reference proteome</keyword>
<evidence type="ECO:0000313" key="2">
    <source>
        <dbReference type="Proteomes" id="UP000187209"/>
    </source>
</evidence>
<name>A0A1R2ARQ3_9CILI</name>
<organism evidence="1 2">
    <name type="scientific">Stentor coeruleus</name>
    <dbReference type="NCBI Taxonomy" id="5963"/>
    <lineage>
        <taxon>Eukaryota</taxon>
        <taxon>Sar</taxon>
        <taxon>Alveolata</taxon>
        <taxon>Ciliophora</taxon>
        <taxon>Postciliodesmatophora</taxon>
        <taxon>Heterotrichea</taxon>
        <taxon>Heterotrichida</taxon>
        <taxon>Stentoridae</taxon>
        <taxon>Stentor</taxon>
    </lineage>
</organism>
<accession>A0A1R2ARQ3</accession>
<comment type="caution">
    <text evidence="1">The sequence shown here is derived from an EMBL/GenBank/DDBJ whole genome shotgun (WGS) entry which is preliminary data.</text>
</comment>
<sequence length="244" mass="27984">MGSEWSCPCAERDRVRRRLPLTHEIEAFEDNFPQLSLQIKAINSNKLEKVIKRPQAEHIISSISKHPLHNKPLLVSQISSELEYSYSSEGKFTMVSVNFDTTQSLAESIKEKCSAGFILIGGFSDGGKIKLVYFSTRENYEREFVVRMEDFVDLTELKSIFLDHQGYLYVGCIEHNDSALIIFEKSVTPRPIKYLVAEYPITDAEELDFDECLSEKVNECTANKEVRFRGCLSFKTALFLIFIQ</sequence>
<dbReference type="AlphaFoldDB" id="A0A1R2ARQ3"/>